<comment type="caution">
    <text evidence="4">The sequence shown here is derived from an EMBL/GenBank/DDBJ whole genome shotgun (WGS) entry which is preliminary data.</text>
</comment>
<dbReference type="InterPro" id="IPR027417">
    <property type="entry name" value="P-loop_NTPase"/>
</dbReference>
<evidence type="ECO:0000313" key="4">
    <source>
        <dbReference type="EMBL" id="KAL0640101.1"/>
    </source>
</evidence>
<dbReference type="SUPFAM" id="SSF52540">
    <property type="entry name" value="P-loop containing nucleoside triphosphate hydrolases"/>
    <property type="match status" value="1"/>
</dbReference>
<sequence>MLIIGLTGSISTGKSTVSTILSSPPHNLPIIDADLLARQVVEPGTKGHAAITAHFGPSTPDLLLADGSLNRVVLGKRVFGTDAARQQDRRVLNGIVHPLVQREIFKAITKNYLQGHWACVLDIPLLFESSLDILCGTVLVVAVSSRDVQLARLLARDTFLTRQDAEHRVLSQMLIEEKMQRAERIYGVRGRGHVLLNDGSVDELRDRVGDMLEGIRSGRDGWWKWTLLVVPPLAGAVAGGVVVMNWWWRRRWVRERERERARL</sequence>
<dbReference type="GO" id="GO:0004140">
    <property type="term" value="F:dephospho-CoA kinase activity"/>
    <property type="evidence" value="ECO:0007669"/>
    <property type="project" value="UniProtKB-EC"/>
</dbReference>
<dbReference type="InterPro" id="IPR001977">
    <property type="entry name" value="Depp_CoAkinase"/>
</dbReference>
<accession>A0ABR3GVW4</accession>
<dbReference type="Gene3D" id="3.40.50.300">
    <property type="entry name" value="P-loop containing nucleotide triphosphate hydrolases"/>
    <property type="match status" value="1"/>
</dbReference>
<keyword evidence="5" id="KW-1185">Reference proteome</keyword>
<evidence type="ECO:0000313" key="5">
    <source>
        <dbReference type="Proteomes" id="UP001447188"/>
    </source>
</evidence>
<dbReference type="EMBL" id="JBBBZM010000006">
    <property type="protein sequence ID" value="KAL0640101.1"/>
    <property type="molecule type" value="Genomic_DNA"/>
</dbReference>
<organism evidence="4 5">
    <name type="scientific">Discina gigas</name>
    <dbReference type="NCBI Taxonomy" id="1032678"/>
    <lineage>
        <taxon>Eukaryota</taxon>
        <taxon>Fungi</taxon>
        <taxon>Dikarya</taxon>
        <taxon>Ascomycota</taxon>
        <taxon>Pezizomycotina</taxon>
        <taxon>Pezizomycetes</taxon>
        <taxon>Pezizales</taxon>
        <taxon>Discinaceae</taxon>
        <taxon>Discina</taxon>
    </lineage>
</organism>
<evidence type="ECO:0000256" key="1">
    <source>
        <dbReference type="ARBA" id="ARBA00022741"/>
    </source>
</evidence>
<dbReference type="PANTHER" id="PTHR10695">
    <property type="entry name" value="DEPHOSPHO-COA KINASE-RELATED"/>
    <property type="match status" value="1"/>
</dbReference>
<protein>
    <submittedName>
        <fullName evidence="4">Dephospho-CoA kinase cab5</fullName>
        <ecNumber evidence="4">2.7.1.24</ecNumber>
    </submittedName>
</protein>
<proteinExistence type="inferred from homology"/>
<dbReference type="NCBIfam" id="TIGR00152">
    <property type="entry name" value="dephospho-CoA kinase"/>
    <property type="match status" value="1"/>
</dbReference>
<keyword evidence="3" id="KW-0472">Membrane</keyword>
<keyword evidence="2" id="KW-0067">ATP-binding</keyword>
<keyword evidence="3" id="KW-1133">Transmembrane helix</keyword>
<name>A0ABR3GVW4_9PEZI</name>
<feature type="transmembrane region" description="Helical" evidence="3">
    <location>
        <begin position="222"/>
        <end position="248"/>
    </location>
</feature>
<keyword evidence="3" id="KW-0812">Transmembrane</keyword>
<keyword evidence="4" id="KW-0418">Kinase</keyword>
<dbReference type="HAMAP" id="MF_00376">
    <property type="entry name" value="Dephospho_CoA_kinase"/>
    <property type="match status" value="1"/>
</dbReference>
<dbReference type="PANTHER" id="PTHR10695:SF46">
    <property type="entry name" value="BIFUNCTIONAL COENZYME A SYNTHASE-RELATED"/>
    <property type="match status" value="1"/>
</dbReference>
<evidence type="ECO:0000256" key="3">
    <source>
        <dbReference type="SAM" id="Phobius"/>
    </source>
</evidence>
<reference evidence="4 5" key="1">
    <citation type="submission" date="2024-02" db="EMBL/GenBank/DDBJ databases">
        <title>Discinaceae phylogenomics.</title>
        <authorList>
            <person name="Dirks A.C."/>
            <person name="James T.Y."/>
        </authorList>
    </citation>
    <scope>NUCLEOTIDE SEQUENCE [LARGE SCALE GENOMIC DNA]</scope>
    <source>
        <strain evidence="4 5">ACD0624</strain>
    </source>
</reference>
<dbReference type="EC" id="2.7.1.24" evidence="4"/>
<evidence type="ECO:0000256" key="2">
    <source>
        <dbReference type="ARBA" id="ARBA00022840"/>
    </source>
</evidence>
<dbReference type="CDD" id="cd02022">
    <property type="entry name" value="DPCK"/>
    <property type="match status" value="1"/>
</dbReference>
<keyword evidence="1" id="KW-0547">Nucleotide-binding</keyword>
<gene>
    <name evidence="4" type="primary">CAB5</name>
    <name evidence="4" type="ORF">Q9L58_000929</name>
</gene>
<keyword evidence="4" id="KW-0808">Transferase</keyword>
<dbReference type="Proteomes" id="UP001447188">
    <property type="component" value="Unassembled WGS sequence"/>
</dbReference>
<dbReference type="PROSITE" id="PS51219">
    <property type="entry name" value="DPCK"/>
    <property type="match status" value="1"/>
</dbReference>
<dbReference type="Pfam" id="PF01121">
    <property type="entry name" value="CoaE"/>
    <property type="match status" value="1"/>
</dbReference>